<protein>
    <submittedName>
        <fullName evidence="3">Uncharacterized protein</fullName>
    </submittedName>
</protein>
<dbReference type="PANTHER" id="PTHR31147">
    <property type="entry name" value="ACYL TRANSFERASE 4"/>
    <property type="match status" value="1"/>
</dbReference>
<evidence type="ECO:0000313" key="3">
    <source>
        <dbReference type="EMBL" id="KDP43343.1"/>
    </source>
</evidence>
<reference evidence="3 4" key="1">
    <citation type="journal article" date="2014" name="PLoS ONE">
        <title>Global Analysis of Gene Expression Profiles in Physic Nut (Jatropha curcas L.) Seedlings Exposed to Salt Stress.</title>
        <authorList>
            <person name="Zhang L."/>
            <person name="Zhang C."/>
            <person name="Wu P."/>
            <person name="Chen Y."/>
            <person name="Li M."/>
            <person name="Jiang H."/>
            <person name="Wu G."/>
        </authorList>
    </citation>
    <scope>NUCLEOTIDE SEQUENCE [LARGE SCALE GENOMIC DNA]</scope>
    <source>
        <strain evidence="4">cv. GZQX0401</strain>
        <tissue evidence="3">Young leaves</tissue>
    </source>
</reference>
<keyword evidence="4" id="KW-1185">Reference proteome</keyword>
<dbReference type="Proteomes" id="UP000027138">
    <property type="component" value="Unassembled WGS sequence"/>
</dbReference>
<dbReference type="PANTHER" id="PTHR31147:SF66">
    <property type="entry name" value="OS05G0315700 PROTEIN"/>
    <property type="match status" value="1"/>
</dbReference>
<name>A0A067L7Y7_JATCU</name>
<dbReference type="InterPro" id="IPR050898">
    <property type="entry name" value="Plant_acyltransferase"/>
</dbReference>
<proteinExistence type="inferred from homology"/>
<dbReference type="OrthoDB" id="844122at2759"/>
<evidence type="ECO:0000313" key="4">
    <source>
        <dbReference type="Proteomes" id="UP000027138"/>
    </source>
</evidence>
<keyword evidence="2" id="KW-0808">Transferase</keyword>
<evidence type="ECO:0000256" key="1">
    <source>
        <dbReference type="ARBA" id="ARBA00009861"/>
    </source>
</evidence>
<gene>
    <name evidence="3" type="ORF">JCGZ_25448</name>
</gene>
<accession>A0A067L7Y7</accession>
<dbReference type="STRING" id="180498.A0A067L7Y7"/>
<dbReference type="GO" id="GO:0016740">
    <property type="term" value="F:transferase activity"/>
    <property type="evidence" value="ECO:0007669"/>
    <property type="project" value="UniProtKB-KW"/>
</dbReference>
<dbReference type="AlphaFoldDB" id="A0A067L7Y7"/>
<dbReference type="Pfam" id="PF02458">
    <property type="entry name" value="Transferase"/>
    <property type="match status" value="1"/>
</dbReference>
<evidence type="ECO:0000256" key="2">
    <source>
        <dbReference type="ARBA" id="ARBA00022679"/>
    </source>
</evidence>
<organism evidence="3 4">
    <name type="scientific">Jatropha curcas</name>
    <name type="common">Barbados nut</name>
    <dbReference type="NCBI Taxonomy" id="180498"/>
    <lineage>
        <taxon>Eukaryota</taxon>
        <taxon>Viridiplantae</taxon>
        <taxon>Streptophyta</taxon>
        <taxon>Embryophyta</taxon>
        <taxon>Tracheophyta</taxon>
        <taxon>Spermatophyta</taxon>
        <taxon>Magnoliopsida</taxon>
        <taxon>eudicotyledons</taxon>
        <taxon>Gunneridae</taxon>
        <taxon>Pentapetalae</taxon>
        <taxon>rosids</taxon>
        <taxon>fabids</taxon>
        <taxon>Malpighiales</taxon>
        <taxon>Euphorbiaceae</taxon>
        <taxon>Crotonoideae</taxon>
        <taxon>Jatropheae</taxon>
        <taxon>Jatropha</taxon>
    </lineage>
</organism>
<dbReference type="EMBL" id="KK914271">
    <property type="protein sequence ID" value="KDP43343.1"/>
    <property type="molecule type" value="Genomic_DNA"/>
</dbReference>
<dbReference type="InterPro" id="IPR023213">
    <property type="entry name" value="CAT-like_dom_sf"/>
</dbReference>
<dbReference type="Gene3D" id="3.30.559.10">
    <property type="entry name" value="Chloramphenicol acetyltransferase-like domain"/>
    <property type="match status" value="1"/>
</dbReference>
<sequence length="106" mass="12242">MAPPPSSLVFKVYRREPELLVPSNPTPHEFKLLSDIDDQDSLRFHMPLVQFYRYDPSMKGKDPVKVIREAIGKTLVFYYPFAGRLREGPERKLMVECTGEGTFHSV</sequence>
<comment type="similarity">
    <text evidence="1">Belongs to the plant acyltransferase family.</text>
</comment>